<reference evidence="3" key="1">
    <citation type="submission" date="2020-09" db="EMBL/GenBank/DDBJ databases">
        <title>A novel bacterium of genus Mangrovicoccus, isolated from South China Sea.</title>
        <authorList>
            <person name="Huang H."/>
            <person name="Mo K."/>
            <person name="Hu Y."/>
        </authorList>
    </citation>
    <scope>NUCLEOTIDE SEQUENCE</scope>
    <source>
        <strain evidence="3">HB182678</strain>
    </source>
</reference>
<dbReference type="AlphaFoldDB" id="A0A8J6ZAI4"/>
<dbReference type="NCBIfam" id="TIGR03725">
    <property type="entry name" value="T6A_YeaZ"/>
    <property type="match status" value="1"/>
</dbReference>
<accession>A0A8J6ZAI4</accession>
<evidence type="ECO:0000313" key="4">
    <source>
        <dbReference type="Proteomes" id="UP000609121"/>
    </source>
</evidence>
<dbReference type="InterPro" id="IPR043129">
    <property type="entry name" value="ATPase_NBD"/>
</dbReference>
<feature type="domain" description="Gcp-like" evidence="2">
    <location>
        <begin position="31"/>
        <end position="122"/>
    </location>
</feature>
<dbReference type="InterPro" id="IPR022496">
    <property type="entry name" value="T6A_TsaB"/>
</dbReference>
<organism evidence="3 4">
    <name type="scientific">Mangrovicoccus algicola</name>
    <dbReference type="NCBI Taxonomy" id="2771008"/>
    <lineage>
        <taxon>Bacteria</taxon>
        <taxon>Pseudomonadati</taxon>
        <taxon>Pseudomonadota</taxon>
        <taxon>Alphaproteobacteria</taxon>
        <taxon>Rhodobacterales</taxon>
        <taxon>Paracoccaceae</taxon>
        <taxon>Mangrovicoccus</taxon>
    </lineage>
</organism>
<dbReference type="SUPFAM" id="SSF53067">
    <property type="entry name" value="Actin-like ATPase domain"/>
    <property type="match status" value="1"/>
</dbReference>
<comment type="caution">
    <text evidence="3">The sequence shown here is derived from an EMBL/GenBank/DDBJ whole genome shotgun (WGS) entry which is preliminary data.</text>
</comment>
<proteinExistence type="predicted"/>
<evidence type="ECO:0000256" key="1">
    <source>
        <dbReference type="SAM" id="MobiDB-lite"/>
    </source>
</evidence>
<dbReference type="Proteomes" id="UP000609121">
    <property type="component" value="Unassembled WGS sequence"/>
</dbReference>
<dbReference type="GO" id="GO:0005829">
    <property type="term" value="C:cytosol"/>
    <property type="evidence" value="ECO:0007669"/>
    <property type="project" value="TreeGrafter"/>
</dbReference>
<feature type="region of interest" description="Disordered" evidence="1">
    <location>
        <begin position="183"/>
        <end position="202"/>
    </location>
</feature>
<dbReference type="RefSeq" id="WP_193184067.1">
    <property type="nucleotide sequence ID" value="NZ_JACVXA010000046.1"/>
</dbReference>
<gene>
    <name evidence="3" type="primary">tsaB</name>
    <name evidence="3" type="ORF">ICN82_14510</name>
</gene>
<name>A0A8J6ZAI4_9RHOB</name>
<dbReference type="Gene3D" id="3.30.420.40">
    <property type="match status" value="1"/>
</dbReference>
<sequence>MATLLAFDTSGAHCAAAVLRDGLVLSARREEMAKGQAERLMPLIAETLEDAGLALDGLDAIAVGTGPGNFTGIRLSVAAARGLSLSLGIPAIGVSVLEAMAEGGPRPALAVLDARRGAVYVQGFGTGLLAEPAMVADPAELPAALPRIGEGPDARAAALPLAEAIARVAAGRLDRAPQRPAPLYIRPADAAPPRDPAPVILE</sequence>
<protein>
    <submittedName>
        <fullName evidence="3">tRNA (Adenosine(37)-N6)-threonylcarbamoyltransferase complex dimerization subunit type 1 TsaB</fullName>
    </submittedName>
</protein>
<dbReference type="EMBL" id="JACVXA010000046">
    <property type="protein sequence ID" value="MBE3639410.1"/>
    <property type="molecule type" value="Genomic_DNA"/>
</dbReference>
<evidence type="ECO:0000313" key="3">
    <source>
        <dbReference type="EMBL" id="MBE3639410.1"/>
    </source>
</evidence>
<dbReference type="CDD" id="cd24032">
    <property type="entry name" value="ASKHA_NBD_TsaB"/>
    <property type="match status" value="1"/>
</dbReference>
<evidence type="ECO:0000259" key="2">
    <source>
        <dbReference type="Pfam" id="PF00814"/>
    </source>
</evidence>
<dbReference type="InterPro" id="IPR000905">
    <property type="entry name" value="Gcp-like_dom"/>
</dbReference>
<dbReference type="GO" id="GO:0002949">
    <property type="term" value="P:tRNA threonylcarbamoyladenosine modification"/>
    <property type="evidence" value="ECO:0007669"/>
    <property type="project" value="InterPro"/>
</dbReference>
<keyword evidence="4" id="KW-1185">Reference proteome</keyword>
<dbReference type="Pfam" id="PF00814">
    <property type="entry name" value="TsaD"/>
    <property type="match status" value="1"/>
</dbReference>
<dbReference type="PANTHER" id="PTHR11735:SF11">
    <property type="entry name" value="TRNA THREONYLCARBAMOYLADENOSINE BIOSYNTHESIS PROTEIN TSAB"/>
    <property type="match status" value="1"/>
</dbReference>
<dbReference type="PANTHER" id="PTHR11735">
    <property type="entry name" value="TRNA N6-ADENOSINE THREONYLCARBAMOYLTRANSFERASE"/>
    <property type="match status" value="1"/>
</dbReference>